<evidence type="ECO:0000313" key="2">
    <source>
        <dbReference type="Proteomes" id="UP001642484"/>
    </source>
</evidence>
<organism evidence="1 2">
    <name type="scientific">Durusdinium trenchii</name>
    <dbReference type="NCBI Taxonomy" id="1381693"/>
    <lineage>
        <taxon>Eukaryota</taxon>
        <taxon>Sar</taxon>
        <taxon>Alveolata</taxon>
        <taxon>Dinophyceae</taxon>
        <taxon>Suessiales</taxon>
        <taxon>Symbiodiniaceae</taxon>
        <taxon>Durusdinium</taxon>
    </lineage>
</organism>
<reference evidence="1 2" key="1">
    <citation type="submission" date="2024-02" db="EMBL/GenBank/DDBJ databases">
        <authorList>
            <person name="Chen Y."/>
            <person name="Shah S."/>
            <person name="Dougan E. K."/>
            <person name="Thang M."/>
            <person name="Chan C."/>
        </authorList>
    </citation>
    <scope>NUCLEOTIDE SEQUENCE [LARGE SCALE GENOMIC DNA]</scope>
</reference>
<sequence length="130" mass="15041">METRHFSESHLFGAERGLRYERSKGHSLPKRSHVPAGNNTTAILFVKEMTHMPQQHLFRGLLGLMLKSIAAWKAEARVPLEIFRKVLSFLRKDGWSGSLMYTQPTGEWKAIDFSPGHRRRLRALRCHMKS</sequence>
<dbReference type="EMBL" id="CAXAMN010008003">
    <property type="protein sequence ID" value="CAK9023731.1"/>
    <property type="molecule type" value="Genomic_DNA"/>
</dbReference>
<name>A0ABP0KAA9_9DINO</name>
<proteinExistence type="predicted"/>
<gene>
    <name evidence="1" type="ORF">CCMP2556_LOCUS15332</name>
</gene>
<accession>A0ABP0KAA9</accession>
<keyword evidence="2" id="KW-1185">Reference proteome</keyword>
<comment type="caution">
    <text evidence="1">The sequence shown here is derived from an EMBL/GenBank/DDBJ whole genome shotgun (WGS) entry which is preliminary data.</text>
</comment>
<dbReference type="Proteomes" id="UP001642484">
    <property type="component" value="Unassembled WGS sequence"/>
</dbReference>
<evidence type="ECO:0000313" key="1">
    <source>
        <dbReference type="EMBL" id="CAK9023731.1"/>
    </source>
</evidence>
<protein>
    <submittedName>
        <fullName evidence="1">Uncharacterized protein</fullName>
    </submittedName>
</protein>